<reference evidence="14 15" key="1">
    <citation type="submission" date="2016-09" db="EMBL/GenBank/DDBJ databases">
        <title>Genome-resolved meta-omics ties microbial dynamics to process performance in biotechnology for thiocyanate degradation.</title>
        <authorList>
            <person name="Kantor R.S."/>
            <person name="Huddy R.J."/>
            <person name="Iyer R."/>
            <person name="Thomas B.C."/>
            <person name="Brown C.T."/>
            <person name="Anantharaman K."/>
            <person name="Tringe S."/>
            <person name="Hettich R.L."/>
            <person name="Harrison S.T."/>
            <person name="Banfield J.F."/>
        </authorList>
    </citation>
    <scope>NUCLEOTIDE SEQUENCE [LARGE SCALE GENOMIC DNA]</scope>
    <source>
        <strain evidence="14">59-99</strain>
    </source>
</reference>
<evidence type="ECO:0000259" key="13">
    <source>
        <dbReference type="Pfam" id="PF07715"/>
    </source>
</evidence>
<dbReference type="Proteomes" id="UP000184233">
    <property type="component" value="Unassembled WGS sequence"/>
</dbReference>
<dbReference type="GO" id="GO:0044718">
    <property type="term" value="P:siderophore transmembrane transport"/>
    <property type="evidence" value="ECO:0007669"/>
    <property type="project" value="TreeGrafter"/>
</dbReference>
<dbReference type="GO" id="GO:0015344">
    <property type="term" value="F:siderophore uptake transmembrane transporter activity"/>
    <property type="evidence" value="ECO:0007669"/>
    <property type="project" value="TreeGrafter"/>
</dbReference>
<feature type="domain" description="TonB-dependent receptor plug" evidence="13">
    <location>
        <begin position="52"/>
        <end position="157"/>
    </location>
</feature>
<evidence type="ECO:0000259" key="12">
    <source>
        <dbReference type="Pfam" id="PF00593"/>
    </source>
</evidence>
<evidence type="ECO:0000256" key="10">
    <source>
        <dbReference type="PROSITE-ProRule" id="PRU01360"/>
    </source>
</evidence>
<dbReference type="Pfam" id="PF07715">
    <property type="entry name" value="Plug"/>
    <property type="match status" value="1"/>
</dbReference>
<evidence type="ECO:0000256" key="5">
    <source>
        <dbReference type="ARBA" id="ARBA00022729"/>
    </source>
</evidence>
<comment type="similarity">
    <text evidence="10 11">Belongs to the TonB-dependent receptor family.</text>
</comment>
<dbReference type="PANTHER" id="PTHR30069:SF29">
    <property type="entry name" value="HEMOGLOBIN AND HEMOGLOBIN-HAPTOGLOBIN-BINDING PROTEIN 1-RELATED"/>
    <property type="match status" value="1"/>
</dbReference>
<evidence type="ECO:0000256" key="2">
    <source>
        <dbReference type="ARBA" id="ARBA00022448"/>
    </source>
</evidence>
<keyword evidence="2 10" id="KW-0813">Transport</keyword>
<keyword evidence="6 11" id="KW-0798">TonB box</keyword>
<evidence type="ECO:0000256" key="8">
    <source>
        <dbReference type="ARBA" id="ARBA00023170"/>
    </source>
</evidence>
<dbReference type="PANTHER" id="PTHR30069">
    <property type="entry name" value="TONB-DEPENDENT OUTER MEMBRANE RECEPTOR"/>
    <property type="match status" value="1"/>
</dbReference>
<dbReference type="SUPFAM" id="SSF56935">
    <property type="entry name" value="Porins"/>
    <property type="match status" value="1"/>
</dbReference>
<evidence type="ECO:0000256" key="1">
    <source>
        <dbReference type="ARBA" id="ARBA00004571"/>
    </source>
</evidence>
<protein>
    <recommendedName>
        <fullName evidence="16">TonB-dependent receptor</fullName>
    </recommendedName>
</protein>
<dbReference type="Gene3D" id="2.40.170.20">
    <property type="entry name" value="TonB-dependent receptor, beta-barrel domain"/>
    <property type="match status" value="1"/>
</dbReference>
<dbReference type="InterPro" id="IPR012910">
    <property type="entry name" value="Plug_dom"/>
</dbReference>
<gene>
    <name evidence="14" type="ORF">BGO89_04740</name>
</gene>
<comment type="subcellular location">
    <subcellularLocation>
        <location evidence="1 10">Cell outer membrane</location>
        <topology evidence="1 10">Multi-pass membrane protein</topology>
    </subcellularLocation>
</comment>
<evidence type="ECO:0000256" key="6">
    <source>
        <dbReference type="ARBA" id="ARBA00023077"/>
    </source>
</evidence>
<dbReference type="InterPro" id="IPR037066">
    <property type="entry name" value="Plug_dom_sf"/>
</dbReference>
<keyword evidence="7 10" id="KW-0472">Membrane</keyword>
<evidence type="ECO:0000256" key="9">
    <source>
        <dbReference type="ARBA" id="ARBA00023237"/>
    </source>
</evidence>
<evidence type="ECO:0000256" key="7">
    <source>
        <dbReference type="ARBA" id="ARBA00023136"/>
    </source>
</evidence>
<keyword evidence="8" id="KW-0675">Receptor</keyword>
<keyword evidence="9 10" id="KW-0998">Cell outer membrane</keyword>
<dbReference type="Gene3D" id="2.170.130.10">
    <property type="entry name" value="TonB-dependent receptor, plug domain"/>
    <property type="match status" value="1"/>
</dbReference>
<dbReference type="Pfam" id="PF00593">
    <property type="entry name" value="TonB_dep_Rec_b-barrel"/>
    <property type="match status" value="1"/>
</dbReference>
<evidence type="ECO:0000256" key="3">
    <source>
        <dbReference type="ARBA" id="ARBA00022452"/>
    </source>
</evidence>
<dbReference type="AlphaFoldDB" id="A0A1M3L5Y3"/>
<feature type="domain" description="TonB-dependent receptor-like beta-barrel" evidence="12">
    <location>
        <begin position="227"/>
        <end position="562"/>
    </location>
</feature>
<evidence type="ECO:0000256" key="11">
    <source>
        <dbReference type="RuleBase" id="RU003357"/>
    </source>
</evidence>
<dbReference type="InterPro" id="IPR039426">
    <property type="entry name" value="TonB-dep_rcpt-like"/>
</dbReference>
<keyword evidence="5" id="KW-0732">Signal</keyword>
<evidence type="ECO:0000313" key="15">
    <source>
        <dbReference type="Proteomes" id="UP000184233"/>
    </source>
</evidence>
<dbReference type="InterPro" id="IPR000531">
    <property type="entry name" value="Beta-barrel_TonB"/>
</dbReference>
<proteinExistence type="inferred from homology"/>
<dbReference type="STRING" id="1895771.BGO89_04740"/>
<name>A0A1M3L5Y3_9BACT</name>
<dbReference type="PROSITE" id="PS52016">
    <property type="entry name" value="TONB_DEPENDENT_REC_3"/>
    <property type="match status" value="1"/>
</dbReference>
<keyword evidence="4 10" id="KW-0812">Transmembrane</keyword>
<keyword evidence="3 10" id="KW-1134">Transmembrane beta strand</keyword>
<accession>A0A1M3L5Y3</accession>
<dbReference type="GO" id="GO:0009279">
    <property type="term" value="C:cell outer membrane"/>
    <property type="evidence" value="ECO:0007669"/>
    <property type="project" value="UniProtKB-SubCell"/>
</dbReference>
<organism evidence="14 15">
    <name type="scientific">Candidatus Kapaibacterium thiocyanatum</name>
    <dbReference type="NCBI Taxonomy" id="1895771"/>
    <lineage>
        <taxon>Bacteria</taxon>
        <taxon>Pseudomonadati</taxon>
        <taxon>Candidatus Kapaibacteriota</taxon>
        <taxon>Candidatus Kapaibacteriia</taxon>
        <taxon>Candidatus Kapaibacteriales</taxon>
        <taxon>Candidatus Kapaibacteriaceae</taxon>
        <taxon>Candidatus Kapaibacterium</taxon>
    </lineage>
</organism>
<dbReference type="EMBL" id="MKVH01000003">
    <property type="protein sequence ID" value="OJX60874.1"/>
    <property type="molecule type" value="Genomic_DNA"/>
</dbReference>
<evidence type="ECO:0000256" key="4">
    <source>
        <dbReference type="ARBA" id="ARBA00022692"/>
    </source>
</evidence>
<dbReference type="InterPro" id="IPR036942">
    <property type="entry name" value="Beta-barrel_TonB_sf"/>
</dbReference>
<sequence>MSAGLLCLPVIVAAQQQPRRQDNNVEQQNDTLAYTTPSVVVSAARTTIDMDRVPRTVEVLTSADLARLPVRSVQEALAYLPGIDLRQRGPLGVQADLSMRGGTFEQSAVLFNGLRVNDIQTGHHSLNLPVLADEVDRIEVIKGGGSRLFGTGAMDGAVNIITKRGGPSRLFASATGGDFGLADGRLGASASTGIVDHRVSAQYLKTNGYMPSTDVDMQSVLYTGSISEGSTQASLTGGVVNKAFGANGYYSNRFPDQWEHTVTWFAGATARTDLSDVLSVNAQALYRINSDEFLLKRSDPAFYRNLHRTDQLTANVQTTLSTGVGRTTLALEGGSDRIESTNLGNFDRVRGSLSLEHAVSITDRLYAGAGVGTVFYSDRVPGIVGGVDVSYLIAPGSRVYATVNRNMRIPTYTDLYYKDPVTVGNPALKPETSVTAELGTSLMIGDVILSGAAYNRSSNDLIDYVFRGDSLPWQAQNFTSVRVTGGELGVRWLVTKTLRESPLTLLRVSGNAQDVSSLNDARTRYVADNLRWQFILETQWTIPGIGVQASFLLRAQERVVDPKANVIGDARIWKQFDIVRVVAEASNLWNTTWIETGFVPMPSRWFRMGVEVTAPL</sequence>
<evidence type="ECO:0000313" key="14">
    <source>
        <dbReference type="EMBL" id="OJX60874.1"/>
    </source>
</evidence>
<comment type="caution">
    <text evidence="14">The sequence shown here is derived from an EMBL/GenBank/DDBJ whole genome shotgun (WGS) entry which is preliminary data.</text>
</comment>
<evidence type="ECO:0008006" key="16">
    <source>
        <dbReference type="Google" id="ProtNLM"/>
    </source>
</evidence>